<evidence type="ECO:0008006" key="4">
    <source>
        <dbReference type="Google" id="ProtNLM"/>
    </source>
</evidence>
<gene>
    <name evidence="2" type="ORF">ATL42_2908</name>
</gene>
<comment type="caution">
    <text evidence="2">The sequence shown here is derived from an EMBL/GenBank/DDBJ whole genome shotgun (WGS) entry which is preliminary data.</text>
</comment>
<feature type="region of interest" description="Disordered" evidence="1">
    <location>
        <begin position="509"/>
        <end position="545"/>
    </location>
</feature>
<evidence type="ECO:0000313" key="3">
    <source>
        <dbReference type="Proteomes" id="UP000225548"/>
    </source>
</evidence>
<dbReference type="OrthoDB" id="5095936at2"/>
<name>A0A2A9E8J8_9MICO</name>
<dbReference type="RefSeq" id="WP_098455927.1">
    <property type="nucleotide sequence ID" value="NZ_PDJG01000001.1"/>
</dbReference>
<dbReference type="Proteomes" id="UP000225548">
    <property type="component" value="Unassembled WGS sequence"/>
</dbReference>
<protein>
    <recommendedName>
        <fullName evidence="4">Alpha/beta hydrolase family protein</fullName>
    </recommendedName>
</protein>
<dbReference type="EMBL" id="PDJG01000001">
    <property type="protein sequence ID" value="PFG34976.1"/>
    <property type="molecule type" value="Genomic_DNA"/>
</dbReference>
<accession>A0A2A9E8J8</accession>
<proteinExistence type="predicted"/>
<reference evidence="2 3" key="1">
    <citation type="submission" date="2017-10" db="EMBL/GenBank/DDBJ databases">
        <title>Sequencing the genomes of 1000 actinobacteria strains.</title>
        <authorList>
            <person name="Klenk H.-P."/>
        </authorList>
    </citation>
    <scope>NUCLEOTIDE SEQUENCE [LARGE SCALE GENOMIC DNA]</scope>
    <source>
        <strain evidence="2 3">DSM 18966</strain>
    </source>
</reference>
<dbReference type="AlphaFoldDB" id="A0A2A9E8J8"/>
<dbReference type="InterPro" id="IPR029058">
    <property type="entry name" value="AB_hydrolase_fold"/>
</dbReference>
<keyword evidence="3" id="KW-1185">Reference proteome</keyword>
<evidence type="ECO:0000256" key="1">
    <source>
        <dbReference type="SAM" id="MobiDB-lite"/>
    </source>
</evidence>
<organism evidence="2 3">
    <name type="scientific">Sanguibacter antarcticus</name>
    <dbReference type="NCBI Taxonomy" id="372484"/>
    <lineage>
        <taxon>Bacteria</taxon>
        <taxon>Bacillati</taxon>
        <taxon>Actinomycetota</taxon>
        <taxon>Actinomycetes</taxon>
        <taxon>Micrococcales</taxon>
        <taxon>Sanguibacteraceae</taxon>
        <taxon>Sanguibacter</taxon>
    </lineage>
</organism>
<evidence type="ECO:0000313" key="2">
    <source>
        <dbReference type="EMBL" id="PFG34976.1"/>
    </source>
</evidence>
<sequence length="545" mass="55367">MSSDGSDTGHATSDITRITVTGGVSPMSADTTDMAQAALLVSTAASRLASARLHCLQLAARIADIEALRWFGWGSMGDEAPGSAAMVHLDLAQSSANLAAAALALQIADLDELAASTLGAADLYSEAEASAGEQMLDVAGGLASWFVLAPVGLVATLAIGTAQSAGTSWWDRAAGGASAVLGSARLLRDPFSTPGVDDASAVLGAGYGLLAQNTGLASLRLKNLRGLPLTPQPRLDYRPGHLVETTTTVAPITSVLDAADAVADLPERSVSVLRTTHLDGTETWAVFVRGTDDWAPGSTSPFSGAANLDLLSGAPSDGMALVESALQQAGAPVGAAVGLYGHSQGGIVAMRLSDDPAFRRRYDLRSVTTFGSPVATLTQSTPVPTLHVENNQELVSSADASVSPGSTQRVTVSADLPDGHDGSAHSMGTHRQVLDAAIRSGDPAVAVAVEQQQAVLGGPAYAGSTTLPLPDVEITVFSPGAAPGPIATPPALVAPTDGPSVLTDLWAAPEPLRTPELPRTASGEIDWAEATRRSLPGNAPAQASR</sequence>
<dbReference type="Gene3D" id="3.40.50.1820">
    <property type="entry name" value="alpha/beta hydrolase"/>
    <property type="match status" value="1"/>
</dbReference>
<dbReference type="SUPFAM" id="SSF53474">
    <property type="entry name" value="alpha/beta-Hydrolases"/>
    <property type="match status" value="1"/>
</dbReference>